<keyword evidence="3 6" id="KW-0328">Glycosyltransferase</keyword>
<feature type="binding site" evidence="6">
    <location>
        <position position="96"/>
    </location>
    <ligand>
        <name>5-phospho-alpha-D-ribose 1-diphosphate</name>
        <dbReference type="ChEBI" id="CHEBI:58017"/>
        <note>ligand shared between dimeric partners</note>
    </ligand>
</feature>
<dbReference type="PANTHER" id="PTHR19278">
    <property type="entry name" value="OROTATE PHOSPHORIBOSYLTRANSFERASE"/>
    <property type="match status" value="1"/>
</dbReference>
<sequence>MVMMNDELIIDLYRIGAIKFGRFKLTSGIESPFYVDLRLAITYPDIYKRLIKSMANLLSSFNIDVIAGIETAGIPWASMLAYELGKGIIYVRKEAKEHGTTRLIEGDLRRGMRVAVIDDVVTTGGSIIRAVRAIRDYGGNVVVAAAFIDREQGGLDAIRREGVNAVALLRITEVINVLAKNGLISDELRNSIINYLVSTRVNTGN</sequence>
<keyword evidence="5 6" id="KW-0665">Pyrimidine biosynthesis</keyword>
<reference evidence="8 9" key="1">
    <citation type="journal article" date="2010" name="Stand. Genomic Sci.">
        <title>Complete genome sequence of Vulcanisaeta distributa type strain (IC-017).</title>
        <authorList>
            <person name="Mavromatis K."/>
            <person name="Sikorski J."/>
            <person name="Pabst E."/>
            <person name="Teshima H."/>
            <person name="Lapidus A."/>
            <person name="Lucas S."/>
            <person name="Nolan M."/>
            <person name="Glavina Del Rio T."/>
            <person name="Cheng J.F."/>
            <person name="Bruce D."/>
            <person name="Goodwin L."/>
            <person name="Pitluck S."/>
            <person name="Liolios K."/>
            <person name="Ivanova N."/>
            <person name="Mikhailova N."/>
            <person name="Pati A."/>
            <person name="Chen A."/>
            <person name="Palaniappan K."/>
            <person name="Land M."/>
            <person name="Hauser L."/>
            <person name="Chang Y.J."/>
            <person name="Jeffries C.D."/>
            <person name="Rohde M."/>
            <person name="Spring S."/>
            <person name="Goker M."/>
            <person name="Wirth R."/>
            <person name="Woyke T."/>
            <person name="Bristow J."/>
            <person name="Eisen J.A."/>
            <person name="Markowitz V."/>
            <person name="Hugenholtz P."/>
            <person name="Klenk H.P."/>
            <person name="Kyrpides N.C."/>
        </authorList>
    </citation>
    <scope>NUCLEOTIDE SEQUENCE [LARGE SCALE GENOMIC DNA]</scope>
    <source>
        <strain evidence="9">DSM 14429 / JCM 11212 / NBRC 100878 / IC-017</strain>
    </source>
</reference>
<comment type="pathway">
    <text evidence="1 6">Pyrimidine metabolism; UMP biosynthesis via de novo pathway; UMP from orotate: step 1/2.</text>
</comment>
<feature type="binding site" description="in other chain" evidence="6">
    <location>
        <begin position="118"/>
        <end position="126"/>
    </location>
    <ligand>
        <name>5-phospho-alpha-D-ribose 1-diphosphate</name>
        <dbReference type="ChEBI" id="CHEBI:58017"/>
        <note>ligand shared between dimeric partners</note>
    </ligand>
</feature>
<evidence type="ECO:0000259" key="7">
    <source>
        <dbReference type="Pfam" id="PF00156"/>
    </source>
</evidence>
<comment type="cofactor">
    <cofactor evidence="6">
        <name>Mg(2+)</name>
        <dbReference type="ChEBI" id="CHEBI:18420"/>
    </cofactor>
</comment>
<dbReference type="HAMAP" id="MF_01208">
    <property type="entry name" value="PyrE"/>
    <property type="match status" value="1"/>
</dbReference>
<dbReference type="InterPro" id="IPR004467">
    <property type="entry name" value="Or_phspho_trans_dom"/>
</dbReference>
<feature type="binding site" evidence="6">
    <location>
        <position position="98"/>
    </location>
    <ligand>
        <name>5-phospho-alpha-D-ribose 1-diphosphate</name>
        <dbReference type="ChEBI" id="CHEBI:58017"/>
        <note>ligand shared between dimeric partners</note>
    </ligand>
</feature>
<dbReference type="KEGG" id="vdi:Vdis_1106"/>
<accession>E1QQJ9</accession>
<dbReference type="InterPro" id="IPR000836">
    <property type="entry name" value="PRTase_dom"/>
</dbReference>
<feature type="binding site" evidence="6">
    <location>
        <position position="150"/>
    </location>
    <ligand>
        <name>orotate</name>
        <dbReference type="ChEBI" id="CHEBI:30839"/>
    </ligand>
</feature>
<feature type="binding site" description="in other chain" evidence="6">
    <location>
        <position position="93"/>
    </location>
    <ligand>
        <name>5-phospho-alpha-D-ribose 1-diphosphate</name>
        <dbReference type="ChEBI" id="CHEBI:58017"/>
        <note>ligand shared between dimeric partners</note>
    </ligand>
</feature>
<dbReference type="SUPFAM" id="SSF53271">
    <property type="entry name" value="PRTase-like"/>
    <property type="match status" value="1"/>
</dbReference>
<keyword evidence="4 6" id="KW-0808">Transferase</keyword>
<comment type="subunit">
    <text evidence="6">Homodimer.</text>
</comment>
<dbReference type="GO" id="GO:0044205">
    <property type="term" value="P:'de novo' UMP biosynthetic process"/>
    <property type="evidence" value="ECO:0007669"/>
    <property type="project" value="UniProtKB-UniRule"/>
</dbReference>
<dbReference type="UniPathway" id="UPA00070">
    <property type="reaction ID" value="UER00119"/>
</dbReference>
<dbReference type="Gene3D" id="3.40.50.2020">
    <property type="match status" value="1"/>
</dbReference>
<dbReference type="eggNOG" id="arCOG00029">
    <property type="taxonomic scope" value="Archaea"/>
</dbReference>
<protein>
    <recommendedName>
        <fullName evidence="2 6">Orotate phosphoribosyltransferase</fullName>
        <shortName evidence="6">OPRT</shortName>
        <shortName evidence="6">OPRTase</shortName>
        <ecNumber evidence="2 6">2.4.2.10</ecNumber>
    </recommendedName>
</protein>
<name>E1QQJ9_VULDI</name>
<dbReference type="CDD" id="cd06223">
    <property type="entry name" value="PRTases_typeI"/>
    <property type="match status" value="1"/>
</dbReference>
<evidence type="ECO:0000256" key="4">
    <source>
        <dbReference type="ARBA" id="ARBA00022679"/>
    </source>
</evidence>
<dbReference type="GO" id="GO:0019856">
    <property type="term" value="P:pyrimidine nucleobase biosynthetic process"/>
    <property type="evidence" value="ECO:0007669"/>
    <property type="project" value="TreeGrafter"/>
</dbReference>
<feature type="binding site" evidence="6">
    <location>
        <position position="122"/>
    </location>
    <ligand>
        <name>orotate</name>
        <dbReference type="ChEBI" id="CHEBI:30839"/>
    </ligand>
</feature>
<evidence type="ECO:0000313" key="8">
    <source>
        <dbReference type="EMBL" id="ADN50494.1"/>
    </source>
</evidence>
<keyword evidence="9" id="KW-1185">Reference proteome</keyword>
<evidence type="ECO:0000256" key="6">
    <source>
        <dbReference type="HAMAP-Rule" id="MF_01208"/>
    </source>
</evidence>
<dbReference type="EMBL" id="CP002100">
    <property type="protein sequence ID" value="ADN50494.1"/>
    <property type="molecule type" value="Genomic_DNA"/>
</dbReference>
<dbReference type="GO" id="GO:0000287">
    <property type="term" value="F:magnesium ion binding"/>
    <property type="evidence" value="ECO:0007669"/>
    <property type="project" value="UniProtKB-UniRule"/>
</dbReference>
<dbReference type="STRING" id="572478.Vdis_1106"/>
<dbReference type="PANTHER" id="PTHR19278:SF9">
    <property type="entry name" value="URIDINE 5'-MONOPHOSPHATE SYNTHASE"/>
    <property type="match status" value="1"/>
</dbReference>
<proteinExistence type="inferred from homology"/>
<dbReference type="Pfam" id="PF00156">
    <property type="entry name" value="Pribosyltran"/>
    <property type="match status" value="1"/>
</dbReference>
<dbReference type="InterPro" id="IPR023031">
    <property type="entry name" value="OPRT"/>
</dbReference>
<evidence type="ECO:0000256" key="1">
    <source>
        <dbReference type="ARBA" id="ARBA00004889"/>
    </source>
</evidence>
<dbReference type="NCBIfam" id="TIGR00336">
    <property type="entry name" value="pyrE"/>
    <property type="match status" value="1"/>
</dbReference>
<comment type="function">
    <text evidence="6">Catalyzes the transfer of a ribosyl phosphate group from 5-phosphoribose 1-diphosphate to orotate, leading to the formation of orotidine monophosphate (OMP).</text>
</comment>
<evidence type="ECO:0000313" key="9">
    <source>
        <dbReference type="Proteomes" id="UP000006681"/>
    </source>
</evidence>
<keyword evidence="6" id="KW-0460">Magnesium</keyword>
<feature type="domain" description="Phosphoribosyltransferase" evidence="7">
    <location>
        <begin position="45"/>
        <end position="154"/>
    </location>
</feature>
<comment type="catalytic activity">
    <reaction evidence="6">
        <text>orotidine 5'-phosphate + diphosphate = orotate + 5-phospho-alpha-D-ribose 1-diphosphate</text>
        <dbReference type="Rhea" id="RHEA:10380"/>
        <dbReference type="ChEBI" id="CHEBI:30839"/>
        <dbReference type="ChEBI" id="CHEBI:33019"/>
        <dbReference type="ChEBI" id="CHEBI:57538"/>
        <dbReference type="ChEBI" id="CHEBI:58017"/>
        <dbReference type="EC" id="2.4.2.10"/>
    </reaction>
</comment>
<evidence type="ECO:0000256" key="2">
    <source>
        <dbReference type="ARBA" id="ARBA00011971"/>
    </source>
</evidence>
<comment type="similarity">
    <text evidence="6">Belongs to the purine/pyrimidine phosphoribosyltransferase family. PyrE subfamily.</text>
</comment>
<organism evidence="8 9">
    <name type="scientific">Vulcanisaeta distributa (strain DSM 14429 / JCM 11212 / NBRC 100878 / IC-017)</name>
    <dbReference type="NCBI Taxonomy" id="572478"/>
    <lineage>
        <taxon>Archaea</taxon>
        <taxon>Thermoproteota</taxon>
        <taxon>Thermoprotei</taxon>
        <taxon>Thermoproteales</taxon>
        <taxon>Thermoproteaceae</taxon>
        <taxon>Vulcanisaeta</taxon>
    </lineage>
</organism>
<dbReference type="InterPro" id="IPR029057">
    <property type="entry name" value="PRTase-like"/>
</dbReference>
<evidence type="ECO:0000256" key="5">
    <source>
        <dbReference type="ARBA" id="ARBA00022975"/>
    </source>
</evidence>
<dbReference type="AlphaFoldDB" id="E1QQJ9"/>
<feature type="binding site" evidence="6">
    <location>
        <position position="92"/>
    </location>
    <ligand>
        <name>5-phospho-alpha-D-ribose 1-diphosphate</name>
        <dbReference type="ChEBI" id="CHEBI:58017"/>
        <note>ligand shared between dimeric partners</note>
    </ligand>
</feature>
<gene>
    <name evidence="6" type="primary">pyrE</name>
    <name evidence="8" type="ordered locus">Vdis_1106</name>
</gene>
<evidence type="ECO:0000256" key="3">
    <source>
        <dbReference type="ARBA" id="ARBA00022676"/>
    </source>
</evidence>
<dbReference type="EC" id="2.4.2.10" evidence="2 6"/>
<dbReference type="Proteomes" id="UP000006681">
    <property type="component" value="Chromosome"/>
</dbReference>
<reference evidence="9" key="2">
    <citation type="journal article" date="2010" name="Stand. Genomic Sci.">
        <title>Complete genome sequence of Vulcanisaeta distributa type strain (IC-017T).</title>
        <authorList>
            <person name="Mavromatis K."/>
            <person name="Sikorski J."/>
            <person name="Pabst E."/>
            <person name="Teshima H."/>
            <person name="Lapidus A."/>
            <person name="Lucas S."/>
            <person name="Nolan M."/>
            <person name="Glavina Del Rio T."/>
            <person name="Cheng J."/>
            <person name="Bruce D."/>
            <person name="Goodwin L."/>
            <person name="Pitluck S."/>
            <person name="Liolios K."/>
            <person name="Ivanova N."/>
            <person name="Mikhailova N."/>
            <person name="Pati A."/>
            <person name="Chen A."/>
            <person name="Palaniappan K."/>
            <person name="Land M."/>
            <person name="Hauser L."/>
            <person name="Chang Y."/>
            <person name="Jeffries C."/>
            <person name="Rohde M."/>
            <person name="Spring S."/>
            <person name="Goker M."/>
            <person name="Wirth R."/>
            <person name="Woyke T."/>
            <person name="Bristow J."/>
            <person name="Eisen J."/>
            <person name="Markowitz V."/>
            <person name="Hugenholtz P."/>
            <person name="Klenk H."/>
            <person name="Kyrpides N."/>
        </authorList>
    </citation>
    <scope>NUCLEOTIDE SEQUENCE [LARGE SCALE GENOMIC DNA]</scope>
    <source>
        <strain evidence="9">DSM 14429 / JCM 11212 / NBRC 100878 / IC-017</strain>
    </source>
</reference>
<dbReference type="HOGENOM" id="CLU_074878_2_0_2"/>
<dbReference type="GO" id="GO:0004588">
    <property type="term" value="F:orotate phosphoribosyltransferase activity"/>
    <property type="evidence" value="ECO:0007669"/>
    <property type="project" value="UniProtKB-UniRule"/>
</dbReference>